<keyword evidence="12" id="KW-1185">Reference proteome</keyword>
<dbReference type="InterPro" id="IPR051120">
    <property type="entry name" value="ABC_AA/LPS_Transport"/>
</dbReference>
<dbReference type="Proteomes" id="UP000251341">
    <property type="component" value="Unassembled WGS sequence"/>
</dbReference>
<keyword evidence="3" id="KW-1003">Cell membrane</keyword>
<comment type="subcellular location">
    <subcellularLocation>
        <location evidence="1">Cell membrane</location>
        <topology evidence="1">Multi-pass membrane protein</topology>
    </subcellularLocation>
</comment>
<feature type="transmembrane region" description="Helical" evidence="9">
    <location>
        <begin position="109"/>
        <end position="131"/>
    </location>
</feature>
<dbReference type="Pfam" id="PF00005">
    <property type="entry name" value="ABC_tran"/>
    <property type="match status" value="1"/>
</dbReference>
<evidence type="ECO:0000256" key="6">
    <source>
        <dbReference type="ARBA" id="ARBA00022840"/>
    </source>
</evidence>
<dbReference type="GO" id="GO:0042941">
    <property type="term" value="P:D-alanine transmembrane transport"/>
    <property type="evidence" value="ECO:0007669"/>
    <property type="project" value="TreeGrafter"/>
</dbReference>
<proteinExistence type="predicted"/>
<keyword evidence="7 9" id="KW-1133">Transmembrane helix</keyword>
<dbReference type="EMBL" id="NESP01000001">
    <property type="protein sequence ID" value="PUE59875.1"/>
    <property type="molecule type" value="Genomic_DNA"/>
</dbReference>
<evidence type="ECO:0000256" key="3">
    <source>
        <dbReference type="ARBA" id="ARBA00022475"/>
    </source>
</evidence>
<dbReference type="GO" id="GO:1903805">
    <property type="term" value="P:L-valine import across plasma membrane"/>
    <property type="evidence" value="ECO:0007669"/>
    <property type="project" value="TreeGrafter"/>
</dbReference>
<dbReference type="GO" id="GO:0015192">
    <property type="term" value="F:L-phenylalanine transmembrane transporter activity"/>
    <property type="evidence" value="ECO:0007669"/>
    <property type="project" value="TreeGrafter"/>
</dbReference>
<feature type="transmembrane region" description="Helical" evidence="9">
    <location>
        <begin position="229"/>
        <end position="248"/>
    </location>
</feature>
<feature type="transmembrane region" description="Helical" evidence="9">
    <location>
        <begin position="178"/>
        <end position="198"/>
    </location>
</feature>
<evidence type="ECO:0000256" key="4">
    <source>
        <dbReference type="ARBA" id="ARBA00022692"/>
    </source>
</evidence>
<keyword evidence="6" id="KW-0067">ATP-binding</keyword>
<dbReference type="GO" id="GO:0005886">
    <property type="term" value="C:plasma membrane"/>
    <property type="evidence" value="ECO:0007669"/>
    <property type="project" value="UniProtKB-SubCell"/>
</dbReference>
<feature type="transmembrane region" description="Helical" evidence="9">
    <location>
        <begin position="83"/>
        <end position="103"/>
    </location>
</feature>
<evidence type="ECO:0000313" key="11">
    <source>
        <dbReference type="EMBL" id="PUE59875.1"/>
    </source>
</evidence>
<evidence type="ECO:0000256" key="8">
    <source>
        <dbReference type="ARBA" id="ARBA00023136"/>
    </source>
</evidence>
<gene>
    <name evidence="11" type="ORF">B9Z44_09995</name>
</gene>
<evidence type="ECO:0000256" key="1">
    <source>
        <dbReference type="ARBA" id="ARBA00004651"/>
    </source>
</evidence>
<evidence type="ECO:0000259" key="10">
    <source>
        <dbReference type="PROSITE" id="PS50893"/>
    </source>
</evidence>
<keyword evidence="4 9" id="KW-0812">Transmembrane</keyword>
<keyword evidence="8 9" id="KW-0472">Membrane</keyword>
<dbReference type="GO" id="GO:0015808">
    <property type="term" value="P:L-alanine transport"/>
    <property type="evidence" value="ECO:0007669"/>
    <property type="project" value="TreeGrafter"/>
</dbReference>
<dbReference type="InterPro" id="IPR027417">
    <property type="entry name" value="P-loop_NTPase"/>
</dbReference>
<protein>
    <recommendedName>
        <fullName evidence="10">ABC transporter domain-containing protein</fullName>
    </recommendedName>
</protein>
<evidence type="ECO:0000313" key="12">
    <source>
        <dbReference type="Proteomes" id="UP000251341"/>
    </source>
</evidence>
<sequence length="621" mass="67194">MGTSIERHPDAADFGGLPQRCGSEDMSKSLNAVTGWALGTFGVAALASLPFLGNAYLTTIGFTVLIAYILGQSWDWVAGEMGYVNLGHYCFYGIGAYAFAILLVGNWPLWVAIGFAVVVTALAALVISVPLFRLQGDYFAFATLALLPLMEVLAYNLTPITNGADGIVLPVAQVLQPAYLIALGVCVLTFMVTLRINASRFGYALKSIRNDEQVAETVGVRIAPIKRRVLVLSAAFGAVAGAVQAWQMSYIDPATVFGLNVALVPVAMVLFAGSGLRWGPVVGVLVLATLQQWLLVNVKGFQATLYGLIVLLIGRFMPGGFLRARWVKKVPLLRALAREHHEYMGETATVAQTSAASKELPLPRYAAVGSTPLIQLENVRMQFGGNVAVKDVSLQIQSGEIVGLIGPNGSGKTTLFNCISRVYTPTAGRVLFAGQDLKGCSRDQIARLGVGRTYQIPRPFGDLTVQENIAIPLMFNEQPLSPRDAMREARVFIEYAELGHRLRERADGLSVQEKKALEFARALACKPRLLLVDEVASGLTPAEVQRFVDHIRHVRDRYGMTVIWVEHIFSALEKVVDRVIALEEGTLIADGPLAEVVRNERVLSTYLGSAAPKAKAGEHTC</sequence>
<dbReference type="CDD" id="cd06581">
    <property type="entry name" value="TM_PBP1_LivM_like"/>
    <property type="match status" value="1"/>
</dbReference>
<dbReference type="GO" id="GO:0005524">
    <property type="term" value="F:ATP binding"/>
    <property type="evidence" value="ECO:0007669"/>
    <property type="project" value="UniProtKB-KW"/>
</dbReference>
<feature type="transmembrane region" description="Helical" evidence="9">
    <location>
        <begin position="55"/>
        <end position="71"/>
    </location>
</feature>
<dbReference type="Gene3D" id="3.40.50.300">
    <property type="entry name" value="P-loop containing nucleotide triphosphate hydrolases"/>
    <property type="match status" value="1"/>
</dbReference>
<organism evidence="11 12">
    <name type="scientific">Limnohabitans curvus</name>
    <dbReference type="NCBI Taxonomy" id="323423"/>
    <lineage>
        <taxon>Bacteria</taxon>
        <taxon>Pseudomonadati</taxon>
        <taxon>Pseudomonadota</taxon>
        <taxon>Betaproteobacteria</taxon>
        <taxon>Burkholderiales</taxon>
        <taxon>Comamonadaceae</taxon>
        <taxon>Limnohabitans</taxon>
    </lineage>
</organism>
<reference evidence="11 12" key="1">
    <citation type="submission" date="2017-04" db="EMBL/GenBank/DDBJ databases">
        <title>Unexpected and diverse lifestyles within the genus Limnohabitans.</title>
        <authorList>
            <person name="Kasalicky V."/>
            <person name="Mehrshad M."/>
            <person name="Andrei S.-A."/>
            <person name="Salcher M."/>
            <person name="Kratochvilova H."/>
            <person name="Simek K."/>
            <person name="Ghai R."/>
        </authorList>
    </citation>
    <scope>NUCLEOTIDE SEQUENCE [LARGE SCALE GENOMIC DNA]</scope>
    <source>
        <strain evidence="11 12">MWH-C5</strain>
    </source>
</reference>
<dbReference type="GO" id="GO:0005304">
    <property type="term" value="F:L-valine transmembrane transporter activity"/>
    <property type="evidence" value="ECO:0007669"/>
    <property type="project" value="TreeGrafter"/>
</dbReference>
<keyword evidence="2" id="KW-0813">Transport</keyword>
<dbReference type="Pfam" id="PF02653">
    <property type="entry name" value="BPD_transp_2"/>
    <property type="match status" value="1"/>
</dbReference>
<dbReference type="SUPFAM" id="SSF52540">
    <property type="entry name" value="P-loop containing nucleoside triphosphate hydrolases"/>
    <property type="match status" value="1"/>
</dbReference>
<dbReference type="InterPro" id="IPR001851">
    <property type="entry name" value="ABC_transp_permease"/>
</dbReference>
<dbReference type="GO" id="GO:0015188">
    <property type="term" value="F:L-isoleucine transmembrane transporter activity"/>
    <property type="evidence" value="ECO:0007669"/>
    <property type="project" value="TreeGrafter"/>
</dbReference>
<comment type="caution">
    <text evidence="11">The sequence shown here is derived from an EMBL/GenBank/DDBJ whole genome shotgun (WGS) entry which is preliminary data.</text>
</comment>
<evidence type="ECO:0000256" key="2">
    <source>
        <dbReference type="ARBA" id="ARBA00022448"/>
    </source>
</evidence>
<evidence type="ECO:0000256" key="5">
    <source>
        <dbReference type="ARBA" id="ARBA00022741"/>
    </source>
</evidence>
<dbReference type="InterPro" id="IPR003593">
    <property type="entry name" value="AAA+_ATPase"/>
</dbReference>
<dbReference type="GO" id="GO:0016887">
    <property type="term" value="F:ATP hydrolysis activity"/>
    <property type="evidence" value="ECO:0007669"/>
    <property type="project" value="InterPro"/>
</dbReference>
<evidence type="ECO:0000256" key="7">
    <source>
        <dbReference type="ARBA" id="ARBA00022989"/>
    </source>
</evidence>
<dbReference type="InterPro" id="IPR043428">
    <property type="entry name" value="LivM-like"/>
</dbReference>
<evidence type="ECO:0000256" key="9">
    <source>
        <dbReference type="SAM" id="Phobius"/>
    </source>
</evidence>
<name>A0A315ESX0_9BURK</name>
<feature type="transmembrane region" description="Helical" evidence="9">
    <location>
        <begin position="301"/>
        <end position="322"/>
    </location>
</feature>
<feature type="transmembrane region" description="Helical" evidence="9">
    <location>
        <begin position="138"/>
        <end position="158"/>
    </location>
</feature>
<dbReference type="PANTHER" id="PTHR45772:SF7">
    <property type="entry name" value="AMINO ACID ABC TRANSPORTER ATP-BINDING PROTEIN"/>
    <property type="match status" value="1"/>
</dbReference>
<dbReference type="AlphaFoldDB" id="A0A315ESX0"/>
<dbReference type="CDD" id="cd03219">
    <property type="entry name" value="ABC_Mj1267_LivG_branched"/>
    <property type="match status" value="1"/>
</dbReference>
<accession>A0A315ESX0</accession>
<dbReference type="PROSITE" id="PS50893">
    <property type="entry name" value="ABC_TRANSPORTER_2"/>
    <property type="match status" value="1"/>
</dbReference>
<keyword evidence="5" id="KW-0547">Nucleotide-binding</keyword>
<dbReference type="PANTHER" id="PTHR45772">
    <property type="entry name" value="CONSERVED COMPONENT OF ABC TRANSPORTER FOR NATURAL AMINO ACIDS-RELATED"/>
    <property type="match status" value="1"/>
</dbReference>
<feature type="domain" description="ABC transporter" evidence="10">
    <location>
        <begin position="374"/>
        <end position="609"/>
    </location>
</feature>
<dbReference type="GO" id="GO:1903806">
    <property type="term" value="P:L-isoleucine import across plasma membrane"/>
    <property type="evidence" value="ECO:0007669"/>
    <property type="project" value="TreeGrafter"/>
</dbReference>
<dbReference type="SMART" id="SM00382">
    <property type="entry name" value="AAA"/>
    <property type="match status" value="1"/>
</dbReference>
<feature type="transmembrane region" description="Helical" evidence="9">
    <location>
        <begin position="30"/>
        <end position="49"/>
    </location>
</feature>
<dbReference type="InterPro" id="IPR003439">
    <property type="entry name" value="ABC_transporter-like_ATP-bd"/>
</dbReference>